<sequence length="241" mass="26537">MASTSEVGHVKNVANLGTGIQILQEMGAMYNPSNINIQLDNLIAIKIAIDSAIITLNSKIPSYKNAVANREVAIEKLGRTSTKILNFSKSLNITATDKENIMNHVKKVRGDNKAKAINPETSETTGISTSQMSYDSRIANLATLINLVASHPEYQPNESDISVDNLQTFQQELSTLSSFVNAAGNELITARLNRNKILYLTDNNIIKLMTEAKAYLKSLGQEAQPYHKAFIKLKFRGLNQN</sequence>
<dbReference type="EMBL" id="JACRUN010000011">
    <property type="protein sequence ID" value="MBC5836087.1"/>
    <property type="molecule type" value="Genomic_DNA"/>
</dbReference>
<dbReference type="RefSeq" id="WP_166131139.1">
    <property type="nucleotide sequence ID" value="NZ_JAANOQ010000010.1"/>
</dbReference>
<name>A0ABR7J2Y0_9FLAO</name>
<dbReference type="Proteomes" id="UP000605990">
    <property type="component" value="Unassembled WGS sequence"/>
</dbReference>
<proteinExistence type="predicted"/>
<evidence type="ECO:0000313" key="2">
    <source>
        <dbReference type="Proteomes" id="UP000605990"/>
    </source>
</evidence>
<keyword evidence="2" id="KW-1185">Reference proteome</keyword>
<protein>
    <submittedName>
        <fullName evidence="1">Uncharacterized protein</fullName>
    </submittedName>
</protein>
<evidence type="ECO:0000313" key="1">
    <source>
        <dbReference type="EMBL" id="MBC5836087.1"/>
    </source>
</evidence>
<organism evidence="1 2">
    <name type="scientific">Flavobacterium bernardetii</name>
    <dbReference type="NCBI Taxonomy" id="2813823"/>
    <lineage>
        <taxon>Bacteria</taxon>
        <taxon>Pseudomonadati</taxon>
        <taxon>Bacteroidota</taxon>
        <taxon>Flavobacteriia</taxon>
        <taxon>Flavobacteriales</taxon>
        <taxon>Flavobacteriaceae</taxon>
        <taxon>Flavobacterium</taxon>
    </lineage>
</organism>
<gene>
    <name evidence="1" type="ORF">H8R27_14445</name>
</gene>
<accession>A0ABR7J2Y0</accession>
<reference evidence="1 2" key="1">
    <citation type="submission" date="2020-08" db="EMBL/GenBank/DDBJ databases">
        <title>Description of novel Flavobacterium F-408 isolate.</title>
        <authorList>
            <person name="Saticioglu I.B."/>
            <person name="Duman M."/>
            <person name="Altun S."/>
        </authorList>
    </citation>
    <scope>NUCLEOTIDE SEQUENCE [LARGE SCALE GENOMIC DNA]</scope>
    <source>
        <strain evidence="1 2">F-408</strain>
    </source>
</reference>
<comment type="caution">
    <text evidence="1">The sequence shown here is derived from an EMBL/GenBank/DDBJ whole genome shotgun (WGS) entry which is preliminary data.</text>
</comment>